<feature type="compositionally biased region" description="Polar residues" evidence="1">
    <location>
        <begin position="1"/>
        <end position="11"/>
    </location>
</feature>
<accession>A0A1I8ACR4</accession>
<name>A0A1I8ACR4_9BILA</name>
<protein>
    <submittedName>
        <fullName evidence="4">UBX domain-containing protein</fullName>
    </submittedName>
</protein>
<organism evidence="3 4">
    <name type="scientific">Steinernema glaseri</name>
    <dbReference type="NCBI Taxonomy" id="37863"/>
    <lineage>
        <taxon>Eukaryota</taxon>
        <taxon>Metazoa</taxon>
        <taxon>Ecdysozoa</taxon>
        <taxon>Nematoda</taxon>
        <taxon>Chromadorea</taxon>
        <taxon>Rhabditida</taxon>
        <taxon>Tylenchina</taxon>
        <taxon>Panagrolaimomorpha</taxon>
        <taxon>Strongyloidoidea</taxon>
        <taxon>Steinernematidae</taxon>
        <taxon>Steinernema</taxon>
    </lineage>
</organism>
<sequence>MESTYRTTGPTQGKGKRPADADSVIEKLGFRSTGNGQRTNSKQECIQAFFHHTTGDQSSSKVSSPEPRGPLKEEGLLGQFPLDREIFNAMRTLLNGGQRPTLYFNLQSGQVSKQYAKNFPEEIAKRKADDLVLPLHFSDCGSEESHIDVLRTLTTPKEMIDGENKKNKKTRPQSAFLMLCFFCVPIPFISLSLVL</sequence>
<dbReference type="AlphaFoldDB" id="A0A1I8ACR4"/>
<evidence type="ECO:0000313" key="4">
    <source>
        <dbReference type="WBParaSite" id="L893_g4267.t1"/>
    </source>
</evidence>
<proteinExistence type="predicted"/>
<evidence type="ECO:0000313" key="3">
    <source>
        <dbReference type="Proteomes" id="UP000095287"/>
    </source>
</evidence>
<keyword evidence="2" id="KW-0472">Membrane</keyword>
<evidence type="ECO:0000256" key="2">
    <source>
        <dbReference type="SAM" id="Phobius"/>
    </source>
</evidence>
<feature type="region of interest" description="Disordered" evidence="1">
    <location>
        <begin position="53"/>
        <end position="75"/>
    </location>
</feature>
<keyword evidence="3" id="KW-1185">Reference proteome</keyword>
<dbReference type="WBParaSite" id="L893_g4267.t1">
    <property type="protein sequence ID" value="L893_g4267.t1"/>
    <property type="gene ID" value="L893_g4267"/>
</dbReference>
<feature type="transmembrane region" description="Helical" evidence="2">
    <location>
        <begin position="175"/>
        <end position="194"/>
    </location>
</feature>
<evidence type="ECO:0000256" key="1">
    <source>
        <dbReference type="SAM" id="MobiDB-lite"/>
    </source>
</evidence>
<keyword evidence="2" id="KW-0812">Transmembrane</keyword>
<keyword evidence="2" id="KW-1133">Transmembrane helix</keyword>
<reference evidence="4" key="1">
    <citation type="submission" date="2016-11" db="UniProtKB">
        <authorList>
            <consortium name="WormBaseParasite"/>
        </authorList>
    </citation>
    <scope>IDENTIFICATION</scope>
</reference>
<feature type="region of interest" description="Disordered" evidence="1">
    <location>
        <begin position="1"/>
        <end position="22"/>
    </location>
</feature>
<dbReference type="Proteomes" id="UP000095287">
    <property type="component" value="Unplaced"/>
</dbReference>